<protein>
    <submittedName>
        <fullName evidence="2">Copper resistance protein</fullName>
    </submittedName>
</protein>
<reference evidence="2" key="1">
    <citation type="submission" date="2023-04" db="EMBL/GenBank/DDBJ databases">
        <title>Genome dynamics across the evolutionary transition to endosymbiosis.</title>
        <authorList>
            <person name="Siozios S."/>
            <person name="Nadal-Jimenez P."/>
            <person name="Azagi T."/>
            <person name="Sprong H."/>
            <person name="Frost C.L."/>
            <person name="Parratt S.R."/>
            <person name="Taylor G."/>
            <person name="Brettell L."/>
            <person name="Lew K.C."/>
            <person name="Croft L."/>
            <person name="King K.C."/>
            <person name="Brockhurst M.A."/>
            <person name="Hypsa V."/>
            <person name="Novakova E."/>
            <person name="Darby A.C."/>
            <person name="Hurst G.D.D."/>
        </authorList>
    </citation>
    <scope>NUCLEOTIDE SEQUENCE</scope>
    <source>
        <strain evidence="2">AIh</strain>
    </source>
</reference>
<feature type="transmembrane region" description="Helical" evidence="1">
    <location>
        <begin position="77"/>
        <end position="105"/>
    </location>
</feature>
<proteinExistence type="predicted"/>
<accession>A0AA95GM96</accession>
<dbReference type="RefSeq" id="WP_280630193.1">
    <property type="nucleotide sequence ID" value="NZ_CP123498.1"/>
</dbReference>
<name>A0AA95GM96_9GAMM</name>
<sequence length="121" mass="13635">MRKMQQLSKWFLALAYLIVMICMVSRIAMGQLIFSPVTSVQASVFAEDHQDDIDNSLTPCELSTKSLVSIPPAITEALLLIFSVLLALLVFIPRFAVLLSFTIPLSSPRLRIHLRLCNFRE</sequence>
<dbReference type="AlphaFoldDB" id="A0AA95GM96"/>
<keyword evidence="1" id="KW-0812">Transmembrane</keyword>
<evidence type="ECO:0000313" key="3">
    <source>
        <dbReference type="Proteomes" id="UP001177597"/>
    </source>
</evidence>
<evidence type="ECO:0000313" key="2">
    <source>
        <dbReference type="EMBL" id="WGL96791.1"/>
    </source>
</evidence>
<gene>
    <name evidence="2" type="ORF">QE207_09800</name>
</gene>
<dbReference type="Proteomes" id="UP001177597">
    <property type="component" value="Chromosome"/>
</dbReference>
<evidence type="ECO:0000256" key="1">
    <source>
        <dbReference type="SAM" id="Phobius"/>
    </source>
</evidence>
<keyword evidence="1" id="KW-1133">Transmembrane helix</keyword>
<keyword evidence="1" id="KW-0472">Membrane</keyword>
<organism evidence="2 3">
    <name type="scientific">Arsenophonus nasoniae</name>
    <name type="common">son-killer infecting Nasonia vitripennis</name>
    <dbReference type="NCBI Taxonomy" id="638"/>
    <lineage>
        <taxon>Bacteria</taxon>
        <taxon>Pseudomonadati</taxon>
        <taxon>Pseudomonadota</taxon>
        <taxon>Gammaproteobacteria</taxon>
        <taxon>Enterobacterales</taxon>
        <taxon>Morganellaceae</taxon>
        <taxon>Arsenophonus</taxon>
    </lineage>
</organism>
<dbReference type="EMBL" id="CP123498">
    <property type="protein sequence ID" value="WGL96791.1"/>
    <property type="molecule type" value="Genomic_DNA"/>
</dbReference>